<evidence type="ECO:0000313" key="1">
    <source>
        <dbReference type="EMBL" id="GAT45805.1"/>
    </source>
</evidence>
<sequence>MTPTFMDVDSVVTSRARAWLESQDVLGVIFTLLLDTDEWSLVGLRRRALCSVCRTWRSFLHSSPLAWRRIFIVAHMNKRYIDMQFRNAQDCPKIVILDLSAIELVLLAPGVNPYKSQLAESARYTDDALDAIKAAAPTLQSLSIRVSGNRTWLFTTDRLSAVQFPLLKSLLLSYSPSSHEALHDTPPHPLNAPFLEQLVLDRVSFESAPSWCHLTALTLEGLNKYERRIGDTTRVAVETRILMALSQTTALTHLRMKNVDMTEDELFYVVLSRLIFLSLSCDHSHRRWHRCGRLLSYIIADELVELELDLSVRTCVGDFLRFNEPLAGKIHHLSICGSFRNYVLDATATDLLAFSSLQSIDLTRVTRVPRFSISTPPETSNIYINLLMTLLDFPGMRSLRIPRSLTVGDTRFMAVIEEVMARVFHPLRNPHQGEIIEDHALCRLQDHQFCTTSSRHICDRKGPMHEDCVLHRRTRSVCRWQHLRWSCADTQHDRCAVVWSYGALGLMCSPTRSISPAPSLTSVIGTGANGGRSTVFTAPPKWFLSS</sequence>
<dbReference type="SUPFAM" id="SSF52047">
    <property type="entry name" value="RNI-like"/>
    <property type="match status" value="1"/>
</dbReference>
<evidence type="ECO:0008006" key="3">
    <source>
        <dbReference type="Google" id="ProtNLM"/>
    </source>
</evidence>
<name>A0ABQ0L3T3_MYCCL</name>
<accession>A0ABQ0L3T3</accession>
<proteinExistence type="predicted"/>
<organism evidence="1 2">
    <name type="scientific">Mycena chlorophos</name>
    <name type="common">Agaric fungus</name>
    <name type="synonym">Agaricus chlorophos</name>
    <dbReference type="NCBI Taxonomy" id="658473"/>
    <lineage>
        <taxon>Eukaryota</taxon>
        <taxon>Fungi</taxon>
        <taxon>Dikarya</taxon>
        <taxon>Basidiomycota</taxon>
        <taxon>Agaricomycotina</taxon>
        <taxon>Agaricomycetes</taxon>
        <taxon>Agaricomycetidae</taxon>
        <taxon>Agaricales</taxon>
        <taxon>Marasmiineae</taxon>
        <taxon>Mycenaceae</taxon>
        <taxon>Mycena</taxon>
    </lineage>
</organism>
<gene>
    <name evidence="1" type="ORF">MCHLO_03365</name>
</gene>
<protein>
    <recommendedName>
        <fullName evidence="3">F-box domain-containing protein</fullName>
    </recommendedName>
</protein>
<keyword evidence="2" id="KW-1185">Reference proteome</keyword>
<dbReference type="Proteomes" id="UP000815677">
    <property type="component" value="Unassembled WGS sequence"/>
</dbReference>
<dbReference type="EMBL" id="DF841719">
    <property type="protein sequence ID" value="GAT45805.1"/>
    <property type="molecule type" value="Genomic_DNA"/>
</dbReference>
<evidence type="ECO:0000313" key="2">
    <source>
        <dbReference type="Proteomes" id="UP000815677"/>
    </source>
</evidence>
<reference evidence="1" key="1">
    <citation type="submission" date="2014-09" db="EMBL/GenBank/DDBJ databases">
        <title>Genome sequence of the luminous mushroom Mycena chlorophos for searching fungal bioluminescence genes.</title>
        <authorList>
            <person name="Tanaka Y."/>
            <person name="Kasuga D."/>
            <person name="Oba Y."/>
            <person name="Hase S."/>
            <person name="Sato K."/>
            <person name="Oba Y."/>
            <person name="Sakakibara Y."/>
        </authorList>
    </citation>
    <scope>NUCLEOTIDE SEQUENCE</scope>
</reference>